<keyword evidence="5" id="KW-1185">Reference proteome</keyword>
<keyword evidence="2 4" id="KW-0378">Hydrolase</keyword>
<dbReference type="AlphaFoldDB" id="U3A384"/>
<dbReference type="EMBL" id="BASZ01000005">
    <property type="protein sequence ID" value="GAD49213.1"/>
    <property type="molecule type" value="Genomic_DNA"/>
</dbReference>
<dbReference type="eggNOG" id="COG0494">
    <property type="taxonomic scope" value="Bacteria"/>
</dbReference>
<evidence type="ECO:0000256" key="1">
    <source>
        <dbReference type="ARBA" id="ARBA00001946"/>
    </source>
</evidence>
<dbReference type="Pfam" id="PF00293">
    <property type="entry name" value="NUDIX"/>
    <property type="match status" value="1"/>
</dbReference>
<evidence type="ECO:0000256" key="2">
    <source>
        <dbReference type="ARBA" id="ARBA00022801"/>
    </source>
</evidence>
<dbReference type="Gene3D" id="3.90.79.10">
    <property type="entry name" value="Nucleoside Triphosphate Pyrophosphohydrolase"/>
    <property type="match status" value="1"/>
</dbReference>
<evidence type="ECO:0000313" key="4">
    <source>
        <dbReference type="EMBL" id="GAD49213.1"/>
    </source>
</evidence>
<evidence type="ECO:0000259" key="3">
    <source>
        <dbReference type="PROSITE" id="PS51462"/>
    </source>
</evidence>
<dbReference type="InterPro" id="IPR020084">
    <property type="entry name" value="NUDIX_hydrolase_CS"/>
</dbReference>
<dbReference type="InterPro" id="IPR015797">
    <property type="entry name" value="NUDIX_hydrolase-like_dom_sf"/>
</dbReference>
<comment type="cofactor">
    <cofactor evidence="1">
        <name>Mg(2+)</name>
        <dbReference type="ChEBI" id="CHEBI:18420"/>
    </cofactor>
</comment>
<dbReference type="CDD" id="cd04690">
    <property type="entry name" value="NUDIX_Hydrolase"/>
    <property type="match status" value="1"/>
</dbReference>
<protein>
    <submittedName>
        <fullName evidence="4">Putative NTP pyrophosphohydrolase</fullName>
    </submittedName>
</protein>
<accession>U3A384</accession>
<dbReference type="GO" id="GO:0016787">
    <property type="term" value="F:hydrolase activity"/>
    <property type="evidence" value="ECO:0007669"/>
    <property type="project" value="UniProtKB-KW"/>
</dbReference>
<gene>
    <name evidence="4" type="ORF">NT2_05_01330</name>
</gene>
<organism evidence="4 5">
    <name type="scientific">Caenibius tardaugens NBRC 16725</name>
    <dbReference type="NCBI Taxonomy" id="1219035"/>
    <lineage>
        <taxon>Bacteria</taxon>
        <taxon>Pseudomonadati</taxon>
        <taxon>Pseudomonadota</taxon>
        <taxon>Alphaproteobacteria</taxon>
        <taxon>Sphingomonadales</taxon>
        <taxon>Erythrobacteraceae</taxon>
        <taxon>Caenibius</taxon>
    </lineage>
</organism>
<comment type="caution">
    <text evidence="4">The sequence shown here is derived from an EMBL/GenBank/DDBJ whole genome shotgun (WGS) entry which is preliminary data.</text>
</comment>
<proteinExistence type="predicted"/>
<dbReference type="PROSITE" id="PS00893">
    <property type="entry name" value="NUDIX_BOX"/>
    <property type="match status" value="1"/>
</dbReference>
<dbReference type="PANTHER" id="PTHR43046:SF2">
    <property type="entry name" value="8-OXO-DGTP DIPHOSPHATASE-RELATED"/>
    <property type="match status" value="1"/>
</dbReference>
<sequence>MNVMQIAVARAINATGQVLLVRKKGTVAFMQPGGKIERGEEAMTALIRELDEELGLCVAASDLTFLGQASAAAANEPGVIVEAAIYGLLVSTPVIVGAELEEAVWIDPADPGALVLAPLTRDCVLPLAVSEQ</sequence>
<name>U3A384_9SPHN</name>
<dbReference type="Proteomes" id="UP000016568">
    <property type="component" value="Unassembled WGS sequence"/>
</dbReference>
<dbReference type="SUPFAM" id="SSF55811">
    <property type="entry name" value="Nudix"/>
    <property type="match status" value="1"/>
</dbReference>
<dbReference type="PROSITE" id="PS51462">
    <property type="entry name" value="NUDIX"/>
    <property type="match status" value="1"/>
</dbReference>
<evidence type="ECO:0000313" key="5">
    <source>
        <dbReference type="Proteomes" id="UP000016568"/>
    </source>
</evidence>
<dbReference type="InterPro" id="IPR000086">
    <property type="entry name" value="NUDIX_hydrolase_dom"/>
</dbReference>
<reference evidence="4 5" key="1">
    <citation type="submission" date="2013-09" db="EMBL/GenBank/DDBJ databases">
        <title>Whole genome shotgun sequence of Novosphingobium tardaugens NBRC 16725.</title>
        <authorList>
            <person name="Isaki S."/>
            <person name="Hosoyama A."/>
            <person name="Tsuchikane K."/>
            <person name="Katsumata H."/>
            <person name="Ando Y."/>
            <person name="Yamazaki S."/>
            <person name="Fujita N."/>
        </authorList>
    </citation>
    <scope>NUCLEOTIDE SEQUENCE [LARGE SCALE GENOMIC DNA]</scope>
    <source>
        <strain evidence="4 5">NBRC 16725</strain>
    </source>
</reference>
<dbReference type="PANTHER" id="PTHR43046">
    <property type="entry name" value="GDP-MANNOSE MANNOSYL HYDROLASE"/>
    <property type="match status" value="1"/>
</dbReference>
<feature type="domain" description="Nudix hydrolase" evidence="3">
    <location>
        <begin position="1"/>
        <end position="129"/>
    </location>
</feature>